<proteinExistence type="predicted"/>
<dbReference type="Gene3D" id="3.30.420.10">
    <property type="entry name" value="Ribonuclease H-like superfamily/Ribonuclease H"/>
    <property type="match status" value="1"/>
</dbReference>
<dbReference type="InterPro" id="IPR036397">
    <property type="entry name" value="RNaseH_sf"/>
</dbReference>
<dbReference type="InterPro" id="IPR043502">
    <property type="entry name" value="DNA/RNA_pol_sf"/>
</dbReference>
<dbReference type="Proteomes" id="UP000818029">
    <property type="component" value="Chromosome D06"/>
</dbReference>
<sequence>MSPWGAPVLFVKKYDGPMRLYAKFSKCKFWLCKETLLGHVILAEGIQVDLRKIKAALEWKQPRNLSEICSFLGLAGYNRRFVEGFSLIAAPFTKLLCKGVPFNWTDAQQESFEKLKTDGKVVAYASHQLKTYEANYPTPDLELADVIEGGSTTDFGLNSDGVLCFRVRISVLNDTDLRQIILKKVHSSPYAMPLGGNKMYRDILRTDYSLQKLAKLYISKIVRLHGVLVSITSDKDPRFASQFWRKTHKALDLRLDFNTAFHLQNNCQSERVIQILEDMLRRNHSNLTHIVPVGEIKVKPDLTFEEESVQIMDRDVKPLRRKYIPLVKVIWRNHSTEEATWEPEDVMCEGCPHLL</sequence>
<dbReference type="InterPro" id="IPR043128">
    <property type="entry name" value="Rev_trsase/Diguanyl_cyclase"/>
</dbReference>
<dbReference type="PANTHER" id="PTHR34072:SF52">
    <property type="entry name" value="RIBONUCLEASE H"/>
    <property type="match status" value="1"/>
</dbReference>
<dbReference type="SUPFAM" id="SSF56672">
    <property type="entry name" value="DNA/RNA polymerases"/>
    <property type="match status" value="1"/>
</dbReference>
<gene>
    <name evidence="2" type="primary">LOC121218413</name>
</gene>
<keyword evidence="1" id="KW-1185">Reference proteome</keyword>
<dbReference type="SUPFAM" id="SSF53098">
    <property type="entry name" value="Ribonuclease H-like"/>
    <property type="match status" value="1"/>
</dbReference>
<dbReference type="GeneID" id="121218413"/>
<dbReference type="Gene3D" id="3.30.70.270">
    <property type="match status" value="1"/>
</dbReference>
<reference evidence="1" key="1">
    <citation type="journal article" date="2020" name="Nat. Genet.">
        <title>Genomic diversifications of five Gossypium allopolyploid species and their impact on cotton improvement.</title>
        <authorList>
            <person name="Chen Z.J."/>
            <person name="Sreedasyam A."/>
            <person name="Ando A."/>
            <person name="Song Q."/>
            <person name="De Santiago L.M."/>
            <person name="Hulse-Kemp A.M."/>
            <person name="Ding M."/>
            <person name="Ye W."/>
            <person name="Kirkbride R.C."/>
            <person name="Jenkins J."/>
            <person name="Plott C."/>
            <person name="Lovell J."/>
            <person name="Lin Y.M."/>
            <person name="Vaughn R."/>
            <person name="Liu B."/>
            <person name="Simpson S."/>
            <person name="Scheffler B.E."/>
            <person name="Wen L."/>
            <person name="Saski C.A."/>
            <person name="Grover C.E."/>
            <person name="Hu G."/>
            <person name="Conover J.L."/>
            <person name="Carlson J.W."/>
            <person name="Shu S."/>
            <person name="Boston L.B."/>
            <person name="Williams M."/>
            <person name="Peterson D.G."/>
            <person name="McGee K."/>
            <person name="Jones D.C."/>
            <person name="Wendel J.F."/>
            <person name="Stelly D.M."/>
            <person name="Grimwood J."/>
            <person name="Schmutz J."/>
        </authorList>
    </citation>
    <scope>NUCLEOTIDE SEQUENCE [LARGE SCALE GENOMIC DNA]</scope>
    <source>
        <strain evidence="1">cv. TM-1</strain>
    </source>
</reference>
<protein>
    <recommendedName>
        <fullName evidence="3">DNA/RNA polymerases superfamily protein</fullName>
    </recommendedName>
</protein>
<organism evidence="1 2">
    <name type="scientific">Gossypium hirsutum</name>
    <name type="common">Upland cotton</name>
    <name type="synonym">Gossypium mexicanum</name>
    <dbReference type="NCBI Taxonomy" id="3635"/>
    <lineage>
        <taxon>Eukaryota</taxon>
        <taxon>Viridiplantae</taxon>
        <taxon>Streptophyta</taxon>
        <taxon>Embryophyta</taxon>
        <taxon>Tracheophyta</taxon>
        <taxon>Spermatophyta</taxon>
        <taxon>Magnoliopsida</taxon>
        <taxon>eudicotyledons</taxon>
        <taxon>Gunneridae</taxon>
        <taxon>Pentapetalae</taxon>
        <taxon>rosids</taxon>
        <taxon>malvids</taxon>
        <taxon>Malvales</taxon>
        <taxon>Malvaceae</taxon>
        <taxon>Malvoideae</taxon>
        <taxon>Gossypium</taxon>
    </lineage>
</organism>
<dbReference type="PANTHER" id="PTHR34072">
    <property type="entry name" value="ENZYMATIC POLYPROTEIN-RELATED"/>
    <property type="match status" value="1"/>
</dbReference>
<name>A0ABM3A9H9_GOSHI</name>
<accession>A0ABM3A9H9</accession>
<evidence type="ECO:0000313" key="2">
    <source>
        <dbReference type="RefSeq" id="XP_040951522.1"/>
    </source>
</evidence>
<evidence type="ECO:0008006" key="3">
    <source>
        <dbReference type="Google" id="ProtNLM"/>
    </source>
</evidence>
<reference evidence="2" key="2">
    <citation type="submission" date="2025-08" db="UniProtKB">
        <authorList>
            <consortium name="RefSeq"/>
        </authorList>
    </citation>
    <scope>IDENTIFICATION</scope>
</reference>
<dbReference type="RefSeq" id="XP_040951522.1">
    <property type="nucleotide sequence ID" value="XM_041095588.1"/>
</dbReference>
<dbReference type="InterPro" id="IPR012337">
    <property type="entry name" value="RNaseH-like_sf"/>
</dbReference>
<evidence type="ECO:0000313" key="1">
    <source>
        <dbReference type="Proteomes" id="UP000818029"/>
    </source>
</evidence>